<comment type="caution">
    <text evidence="4">The sequence shown here is derived from an EMBL/GenBank/DDBJ whole genome shotgun (WGS) entry which is preliminary data.</text>
</comment>
<feature type="compositionally biased region" description="Acidic residues" evidence="2">
    <location>
        <begin position="285"/>
        <end position="294"/>
    </location>
</feature>
<name>A0A8S3SIB4_MYTED</name>
<proteinExistence type="predicted"/>
<feature type="region of interest" description="Disordered" evidence="2">
    <location>
        <begin position="263"/>
        <end position="300"/>
    </location>
</feature>
<sequence>MASLSSSNQQCVWWFSTSSDKQLLFKKNFTTDFLVHSVKAGFEQKTIDIVMQSVGEDFLQKVTTPLKIFKPVDPLYKELAGISSRTSFVSQLTEILEENSILYATEEEETTKETPAAKKMKYEHKKTFFEECLIMREQHPQNQSITFLPTGNQQWRKKCMNVLQYDKEKMGPFDSSFREQIFVSALPTSCFDLVEELDQSFKDGHVRTSFKKTLMTGGVFQCLEKEEEDSAMKEIELVRLRREVHRLKAENRRLTTILMENSQEKETKTVEPEVQTVEPEVQTVEPEDQTDEPEVSSPSVGGLVMARWTPDKVYYEAKVLSVTKRCNKCILYYFSE</sequence>
<dbReference type="PROSITE" id="PS50304">
    <property type="entry name" value="TUDOR"/>
    <property type="match status" value="1"/>
</dbReference>
<dbReference type="InterPro" id="IPR002999">
    <property type="entry name" value="Tudor"/>
</dbReference>
<feature type="domain" description="Tudor" evidence="3">
    <location>
        <begin position="297"/>
        <end position="336"/>
    </location>
</feature>
<accession>A0A8S3SIB4</accession>
<organism evidence="4 5">
    <name type="scientific">Mytilus edulis</name>
    <name type="common">Blue mussel</name>
    <dbReference type="NCBI Taxonomy" id="6550"/>
    <lineage>
        <taxon>Eukaryota</taxon>
        <taxon>Metazoa</taxon>
        <taxon>Spiralia</taxon>
        <taxon>Lophotrochozoa</taxon>
        <taxon>Mollusca</taxon>
        <taxon>Bivalvia</taxon>
        <taxon>Autobranchia</taxon>
        <taxon>Pteriomorphia</taxon>
        <taxon>Mytilida</taxon>
        <taxon>Mytiloidea</taxon>
        <taxon>Mytilidae</taxon>
        <taxon>Mytilinae</taxon>
        <taxon>Mytilus</taxon>
    </lineage>
</organism>
<dbReference type="Gene3D" id="2.30.30.140">
    <property type="match status" value="1"/>
</dbReference>
<dbReference type="Proteomes" id="UP000683360">
    <property type="component" value="Unassembled WGS sequence"/>
</dbReference>
<evidence type="ECO:0000313" key="4">
    <source>
        <dbReference type="EMBL" id="CAG2218512.1"/>
    </source>
</evidence>
<evidence type="ECO:0000256" key="2">
    <source>
        <dbReference type="SAM" id="MobiDB-lite"/>
    </source>
</evidence>
<reference evidence="4" key="1">
    <citation type="submission" date="2021-03" db="EMBL/GenBank/DDBJ databases">
        <authorList>
            <person name="Bekaert M."/>
        </authorList>
    </citation>
    <scope>NUCLEOTIDE SEQUENCE</scope>
</reference>
<evidence type="ECO:0000256" key="1">
    <source>
        <dbReference type="SAM" id="Coils"/>
    </source>
</evidence>
<feature type="coiled-coil region" evidence="1">
    <location>
        <begin position="223"/>
        <end position="257"/>
    </location>
</feature>
<protein>
    <recommendedName>
        <fullName evidence="3">Tudor domain-containing protein</fullName>
    </recommendedName>
</protein>
<keyword evidence="1" id="KW-0175">Coiled coil</keyword>
<evidence type="ECO:0000259" key="3">
    <source>
        <dbReference type="PROSITE" id="PS50304"/>
    </source>
</evidence>
<evidence type="ECO:0000313" key="5">
    <source>
        <dbReference type="Proteomes" id="UP000683360"/>
    </source>
</evidence>
<gene>
    <name evidence="4" type="ORF">MEDL_31985</name>
</gene>
<dbReference type="EMBL" id="CAJPWZ010001599">
    <property type="protein sequence ID" value="CAG2218512.1"/>
    <property type="molecule type" value="Genomic_DNA"/>
</dbReference>
<keyword evidence="5" id="KW-1185">Reference proteome</keyword>
<dbReference type="AlphaFoldDB" id="A0A8S3SIB4"/>
<feature type="compositionally biased region" description="Low complexity" evidence="2">
    <location>
        <begin position="272"/>
        <end position="284"/>
    </location>
</feature>